<accession>A0A1C3E5P5</accession>
<evidence type="ECO:0000313" key="2">
    <source>
        <dbReference type="Proteomes" id="UP000094828"/>
    </source>
</evidence>
<dbReference type="EMBL" id="LYDR01000152">
    <property type="protein sequence ID" value="ODA28576.1"/>
    <property type="molecule type" value="Genomic_DNA"/>
</dbReference>
<proteinExistence type="predicted"/>
<comment type="caution">
    <text evidence="1">The sequence shown here is derived from an EMBL/GenBank/DDBJ whole genome shotgun (WGS) entry which is preliminary data.</text>
</comment>
<gene>
    <name evidence="1" type="ORF">A6X21_12840</name>
</gene>
<protein>
    <submittedName>
        <fullName evidence="1">Uncharacterized protein</fullName>
    </submittedName>
</protein>
<name>A0A1C3E5P5_9PLAN</name>
<organism evidence="1 2">
    <name type="scientific">Planctopirus hydrillae</name>
    <dbReference type="NCBI Taxonomy" id="1841610"/>
    <lineage>
        <taxon>Bacteria</taxon>
        <taxon>Pseudomonadati</taxon>
        <taxon>Planctomycetota</taxon>
        <taxon>Planctomycetia</taxon>
        <taxon>Planctomycetales</taxon>
        <taxon>Planctomycetaceae</taxon>
        <taxon>Planctopirus</taxon>
    </lineage>
</organism>
<sequence>MFRAIMMRRNVTGAVILANGDDQMADEDIRPLPPRREGMLAQSCKHGTKRYRIEQRWKTLTLPSPTQTWARVSEGHAHGAASCRCVEHNDPATSWPGHPCPAIVDHGQITAASMAHKVKQNLGMRIIL</sequence>
<dbReference type="AlphaFoldDB" id="A0A1C3E5P5"/>
<evidence type="ECO:0000313" key="1">
    <source>
        <dbReference type="EMBL" id="ODA28576.1"/>
    </source>
</evidence>
<reference evidence="1 2" key="1">
    <citation type="submission" date="2016-05" db="EMBL/GenBank/DDBJ databases">
        <title>Genomic and physiological characterization of Planctopirus sp. isolated from fresh water lake.</title>
        <authorList>
            <person name="Subhash Y."/>
            <person name="Ramana C."/>
        </authorList>
    </citation>
    <scope>NUCLEOTIDE SEQUENCE [LARGE SCALE GENOMIC DNA]</scope>
    <source>
        <strain evidence="1 2">JC280</strain>
    </source>
</reference>
<dbReference type="Proteomes" id="UP000094828">
    <property type="component" value="Unassembled WGS sequence"/>
</dbReference>
<keyword evidence="2" id="KW-1185">Reference proteome</keyword>